<comment type="caution">
    <text evidence="2">The sequence shown here is derived from an EMBL/GenBank/DDBJ whole genome shotgun (WGS) entry which is preliminary data.</text>
</comment>
<reference evidence="2 3" key="1">
    <citation type="submission" date="2017-08" db="EMBL/GenBank/DDBJ databases">
        <title>Fine stratification of microbial communities through a metagenomic profile of the photic zone.</title>
        <authorList>
            <person name="Haro-Moreno J.M."/>
            <person name="Lopez-Perez M."/>
            <person name="De La Torre J."/>
            <person name="Picazo A."/>
            <person name="Camacho A."/>
            <person name="Rodriguez-Valera F."/>
        </authorList>
    </citation>
    <scope>NUCLEOTIDE SEQUENCE [LARGE SCALE GENOMIC DNA]</scope>
    <source>
        <strain evidence="2">MED-G24</strain>
    </source>
</reference>
<gene>
    <name evidence="2" type="ORF">CNE99_10610</name>
</gene>
<keyword evidence="1" id="KW-1133">Transmembrane helix</keyword>
<name>A0A2A5WHR9_9GAMM</name>
<dbReference type="AlphaFoldDB" id="A0A2A5WHR9"/>
<feature type="transmembrane region" description="Helical" evidence="1">
    <location>
        <begin position="44"/>
        <end position="69"/>
    </location>
</feature>
<protein>
    <recommendedName>
        <fullName evidence="4">DUF1499 domain-containing protein</fullName>
    </recommendedName>
</protein>
<dbReference type="Pfam" id="PF07386">
    <property type="entry name" value="DUF1499"/>
    <property type="match status" value="1"/>
</dbReference>
<keyword evidence="1" id="KW-0812">Transmembrane</keyword>
<proteinExistence type="predicted"/>
<feature type="transmembrane region" description="Helical" evidence="1">
    <location>
        <begin position="81"/>
        <end position="100"/>
    </location>
</feature>
<sequence length="246" mass="26480">MGQLEMEEIRWWTRLLLICGIISVVLLISAPLGYRTGVTGLGPAFGSLALAVLGAAIVLVVSFVMVIVTTRKGLVDNRQQLVIAALFSLLPLLAAVPQYFKASSVPPIHDISTDLQEPPTFDAVLAARGEFSNDLNLEPAEAQQQQDAYPDVLPVTSDLSMEDAISRSGAVLEQMGLEVINVDVESGRVEAVATTFWFGFKDDFVVRVRGNSEGSRIDARSVSRVGQSDLGANAERVTSFIAIFNS</sequence>
<evidence type="ECO:0008006" key="4">
    <source>
        <dbReference type="Google" id="ProtNLM"/>
    </source>
</evidence>
<keyword evidence="1" id="KW-0472">Membrane</keyword>
<evidence type="ECO:0000313" key="3">
    <source>
        <dbReference type="Proteomes" id="UP000219327"/>
    </source>
</evidence>
<accession>A0A2A5WHR9</accession>
<feature type="transmembrane region" description="Helical" evidence="1">
    <location>
        <begin position="12"/>
        <end position="32"/>
    </location>
</feature>
<dbReference type="Proteomes" id="UP000219327">
    <property type="component" value="Unassembled WGS sequence"/>
</dbReference>
<dbReference type="InterPro" id="IPR010865">
    <property type="entry name" value="DUF1499"/>
</dbReference>
<organism evidence="2 3">
    <name type="scientific">OM182 bacterium MED-G24</name>
    <dbReference type="NCBI Taxonomy" id="1986255"/>
    <lineage>
        <taxon>Bacteria</taxon>
        <taxon>Pseudomonadati</taxon>
        <taxon>Pseudomonadota</taxon>
        <taxon>Gammaproteobacteria</taxon>
        <taxon>OMG group</taxon>
        <taxon>OM182 clade</taxon>
    </lineage>
</organism>
<dbReference type="EMBL" id="NTKD01000081">
    <property type="protein sequence ID" value="PDH35818.1"/>
    <property type="molecule type" value="Genomic_DNA"/>
</dbReference>
<evidence type="ECO:0000313" key="2">
    <source>
        <dbReference type="EMBL" id="PDH35818.1"/>
    </source>
</evidence>
<evidence type="ECO:0000256" key="1">
    <source>
        <dbReference type="SAM" id="Phobius"/>
    </source>
</evidence>